<organism evidence="3 4">
    <name type="scientific">Microthlaspi erraticum</name>
    <dbReference type="NCBI Taxonomy" id="1685480"/>
    <lineage>
        <taxon>Eukaryota</taxon>
        <taxon>Viridiplantae</taxon>
        <taxon>Streptophyta</taxon>
        <taxon>Embryophyta</taxon>
        <taxon>Tracheophyta</taxon>
        <taxon>Spermatophyta</taxon>
        <taxon>Magnoliopsida</taxon>
        <taxon>eudicotyledons</taxon>
        <taxon>Gunneridae</taxon>
        <taxon>Pentapetalae</taxon>
        <taxon>rosids</taxon>
        <taxon>malvids</taxon>
        <taxon>Brassicales</taxon>
        <taxon>Brassicaceae</taxon>
        <taxon>Coluteocarpeae</taxon>
        <taxon>Microthlaspi</taxon>
    </lineage>
</organism>
<dbReference type="PANTHER" id="PTHR37226">
    <property type="entry name" value="GOLGIN FAMILY A PROTEIN"/>
    <property type="match status" value="1"/>
</dbReference>
<dbReference type="EMBL" id="CACVBM020001329">
    <property type="protein sequence ID" value="CAA7045700.1"/>
    <property type="molecule type" value="Genomic_DNA"/>
</dbReference>
<dbReference type="PANTHER" id="PTHR37226:SF2">
    <property type="entry name" value="TROPONIN T, SKELETAL PROTEIN"/>
    <property type="match status" value="1"/>
</dbReference>
<name>A0A6D2K819_9BRAS</name>
<evidence type="ECO:0000256" key="2">
    <source>
        <dbReference type="SAM" id="MobiDB-lite"/>
    </source>
</evidence>
<feature type="region of interest" description="Disordered" evidence="2">
    <location>
        <begin position="1"/>
        <end position="31"/>
    </location>
</feature>
<gene>
    <name evidence="3" type="ORF">MERR_LOCUS32935</name>
</gene>
<dbReference type="OrthoDB" id="1869333at2759"/>
<evidence type="ECO:0000256" key="1">
    <source>
        <dbReference type="SAM" id="Coils"/>
    </source>
</evidence>
<evidence type="ECO:0000313" key="3">
    <source>
        <dbReference type="EMBL" id="CAA7045700.1"/>
    </source>
</evidence>
<accession>A0A6D2K819</accession>
<evidence type="ECO:0000313" key="4">
    <source>
        <dbReference type="Proteomes" id="UP000467841"/>
    </source>
</evidence>
<feature type="coiled-coil region" evidence="1">
    <location>
        <begin position="139"/>
        <end position="187"/>
    </location>
</feature>
<sequence length="228" mass="27399">MGGCSSKQERRSVISVKETSTEKSRGRRHVRREVDEREKVMFDKLREAEREWRKERKKLREEVKRLRKKVEEREEAKTTPTTTTEEREYWKWVVEEMCVERAVREKAVEKWKQLYLAIKNELDHLIIHTTSSSGEAIVQRRLEQEEEEATKTVEELREEVRVKEDTIEKLKEKIALMDRQKYEKERDVDMLRQSLRILGSKKKNKKKKGESFASMNLLILKTKCVECT</sequence>
<proteinExistence type="predicted"/>
<feature type="coiled-coil region" evidence="1">
    <location>
        <begin position="42"/>
        <end position="79"/>
    </location>
</feature>
<keyword evidence="1" id="KW-0175">Coiled coil</keyword>
<reference evidence="3" key="1">
    <citation type="submission" date="2020-01" db="EMBL/GenBank/DDBJ databases">
        <authorList>
            <person name="Mishra B."/>
        </authorList>
    </citation>
    <scope>NUCLEOTIDE SEQUENCE [LARGE SCALE GENOMIC DNA]</scope>
</reference>
<comment type="caution">
    <text evidence="3">The sequence shown here is derived from an EMBL/GenBank/DDBJ whole genome shotgun (WGS) entry which is preliminary data.</text>
</comment>
<dbReference type="Proteomes" id="UP000467841">
    <property type="component" value="Unassembled WGS sequence"/>
</dbReference>
<dbReference type="AlphaFoldDB" id="A0A6D2K819"/>
<protein>
    <submittedName>
        <fullName evidence="3">Uncharacterized protein</fullName>
    </submittedName>
</protein>
<keyword evidence="4" id="KW-1185">Reference proteome</keyword>